<evidence type="ECO:0000313" key="4">
    <source>
        <dbReference type="EMBL" id="OWP01193.1"/>
    </source>
</evidence>
<dbReference type="Proteomes" id="UP000242519">
    <property type="component" value="Unassembled WGS sequence"/>
</dbReference>
<dbReference type="InterPro" id="IPR050375">
    <property type="entry name" value="MFS_TsgA-like"/>
</dbReference>
<feature type="transmembrane region" description="Helical" evidence="3">
    <location>
        <begin position="257"/>
        <end position="278"/>
    </location>
</feature>
<feature type="transmembrane region" description="Helical" evidence="3">
    <location>
        <begin position="378"/>
        <end position="395"/>
    </location>
</feature>
<feature type="transmembrane region" description="Helical" evidence="3">
    <location>
        <begin position="407"/>
        <end position="428"/>
    </location>
</feature>
<feature type="transmembrane region" description="Helical" evidence="3">
    <location>
        <begin position="23"/>
        <end position="44"/>
    </location>
</feature>
<proteinExistence type="predicted"/>
<dbReference type="STRING" id="503106.A0A218Z0X0"/>
<feature type="transmembrane region" description="Helical" evidence="3">
    <location>
        <begin position="64"/>
        <end position="82"/>
    </location>
</feature>
<accession>A0A218Z0X0</accession>
<keyword evidence="5" id="KW-1185">Reference proteome</keyword>
<dbReference type="AlphaFoldDB" id="A0A218Z0X0"/>
<dbReference type="Gene3D" id="1.20.1250.20">
    <property type="entry name" value="MFS general substrate transporter like domains"/>
    <property type="match status" value="2"/>
</dbReference>
<evidence type="ECO:0000256" key="3">
    <source>
        <dbReference type="SAM" id="Phobius"/>
    </source>
</evidence>
<gene>
    <name evidence="4" type="ORF">B2J93_5473</name>
</gene>
<keyword evidence="3" id="KW-0472">Membrane</keyword>
<comment type="subcellular location">
    <subcellularLocation>
        <location evidence="1">Cell inner membrane</location>
        <topology evidence="1">Multi-pass membrane protein</topology>
    </subcellularLocation>
</comment>
<feature type="transmembrane region" description="Helical" evidence="3">
    <location>
        <begin position="346"/>
        <end position="366"/>
    </location>
</feature>
<feature type="transmembrane region" description="Helical" evidence="3">
    <location>
        <begin position="94"/>
        <end position="112"/>
    </location>
</feature>
<feature type="transmembrane region" description="Helical" evidence="3">
    <location>
        <begin position="124"/>
        <end position="141"/>
    </location>
</feature>
<dbReference type="EMBL" id="MZNU01000281">
    <property type="protein sequence ID" value="OWP01193.1"/>
    <property type="molecule type" value="Genomic_DNA"/>
</dbReference>
<keyword evidence="2" id="KW-1003">Cell membrane</keyword>
<organism evidence="4 5">
    <name type="scientific">Diplocarpon coronariae</name>
    <dbReference type="NCBI Taxonomy" id="2795749"/>
    <lineage>
        <taxon>Eukaryota</taxon>
        <taxon>Fungi</taxon>
        <taxon>Dikarya</taxon>
        <taxon>Ascomycota</taxon>
        <taxon>Pezizomycotina</taxon>
        <taxon>Leotiomycetes</taxon>
        <taxon>Helotiales</taxon>
        <taxon>Drepanopezizaceae</taxon>
        <taxon>Diplocarpon</taxon>
    </lineage>
</organism>
<evidence type="ECO:0000256" key="1">
    <source>
        <dbReference type="ARBA" id="ARBA00004429"/>
    </source>
</evidence>
<comment type="caution">
    <text evidence="4">The sequence shown here is derived from an EMBL/GenBank/DDBJ whole genome shotgun (WGS) entry which is preliminary data.</text>
</comment>
<feature type="transmembrane region" description="Helical" evidence="3">
    <location>
        <begin position="197"/>
        <end position="216"/>
    </location>
</feature>
<protein>
    <recommendedName>
        <fullName evidence="6">Major facilitator superfamily (MFS) profile domain-containing protein</fullName>
    </recommendedName>
</protein>
<reference evidence="4 5" key="1">
    <citation type="submission" date="2017-04" db="EMBL/GenBank/DDBJ databases">
        <title>Draft genome sequence of Marssonina coronaria NL1: causal agent of apple blotch.</title>
        <authorList>
            <person name="Cheng Q."/>
        </authorList>
    </citation>
    <scope>NUCLEOTIDE SEQUENCE [LARGE SCALE GENOMIC DNA]</scope>
    <source>
        <strain evidence="4 5">NL1</strain>
    </source>
</reference>
<dbReference type="InParanoid" id="A0A218Z0X0"/>
<keyword evidence="3" id="KW-0812">Transmembrane</keyword>
<name>A0A218Z0X0_9HELO</name>
<dbReference type="PANTHER" id="PTHR43702:SF3">
    <property type="entry name" value="PROTEIN TSGA"/>
    <property type="match status" value="1"/>
</dbReference>
<feature type="transmembrane region" description="Helical" evidence="3">
    <location>
        <begin position="324"/>
        <end position="340"/>
    </location>
</feature>
<dbReference type="OrthoDB" id="546893at2759"/>
<evidence type="ECO:0000313" key="5">
    <source>
        <dbReference type="Proteomes" id="UP000242519"/>
    </source>
</evidence>
<dbReference type="InterPro" id="IPR036259">
    <property type="entry name" value="MFS_trans_sf"/>
</dbReference>
<evidence type="ECO:0000256" key="2">
    <source>
        <dbReference type="ARBA" id="ARBA00022475"/>
    </source>
</evidence>
<dbReference type="GO" id="GO:0005886">
    <property type="term" value="C:plasma membrane"/>
    <property type="evidence" value="ECO:0007669"/>
    <property type="project" value="UniProtKB-SubCell"/>
</dbReference>
<dbReference type="SUPFAM" id="SSF103473">
    <property type="entry name" value="MFS general substrate transporter"/>
    <property type="match status" value="1"/>
</dbReference>
<dbReference type="PANTHER" id="PTHR43702">
    <property type="entry name" value="L-FUCOSE-PROTON SYMPORTER"/>
    <property type="match status" value="1"/>
</dbReference>
<evidence type="ECO:0008006" key="6">
    <source>
        <dbReference type="Google" id="ProtNLM"/>
    </source>
</evidence>
<sequence length="520" mass="55295">MAGGAMISTGGTIEGGFLTGRPLYYPVFLITLLFFLWGFSYGLLDVLNSHFQTVLSITKLQSTGLQVMYFGGGYFLFSPVAAEVLKRRGYKTTILMGLALYSLGAVFFWPTAHFSSPDNKLTSYGGFLACTFVIACGLSTLETSANSYAVIIGDPASASIRLQFCQSWNGVASFVGPLIASKFFFTGANANNLTNVQYVYLAVACLGVAVALLFVLTKLPEVSEATLAENAGVEILAVDEEGNQIGQGSIWKQYNMFFAFGAQFAYVGAQVTIGAFFINYVTENGGYTKPQASNFLSYALIIFTVGRFVAVAIAFFLSPAFIMLVYSALAIATTAAASGLEGSAGVGVLMATYFLMAPMYPTIFTLGTANLGIHTRRGAGILVMGVAGGAVFPPIQGAVADNASTRISMVIPLVGFVYVFGYCFFHWFTHGKKIARVKDIVVSTDTAGRRGSAWGGAVGGAINYVHFTGEKDADVVGGSRRLSTVSHGRRQSVTVSVKRPSTSHVEGLPVEEQRGNPILL</sequence>
<keyword evidence="3" id="KW-1133">Transmembrane helix</keyword>
<feature type="transmembrane region" description="Helical" evidence="3">
    <location>
        <begin position="298"/>
        <end position="317"/>
    </location>
</feature>